<comment type="caution">
    <text evidence="6">The sequence shown here is derived from an EMBL/GenBank/DDBJ whole genome shotgun (WGS) entry which is preliminary data.</text>
</comment>
<keyword evidence="2 5" id="KW-0575">Peroxidase</keyword>
<dbReference type="PRINTS" id="PR01011">
    <property type="entry name" value="GLUTPROXDASE"/>
</dbReference>
<dbReference type="SUPFAM" id="SSF52833">
    <property type="entry name" value="Thioredoxin-like"/>
    <property type="match status" value="1"/>
</dbReference>
<evidence type="ECO:0000256" key="4">
    <source>
        <dbReference type="PIRSR" id="PIRSR000303-1"/>
    </source>
</evidence>
<dbReference type="AlphaFoldDB" id="A0A917HL98"/>
<dbReference type="CDD" id="cd00340">
    <property type="entry name" value="GSH_Peroxidase"/>
    <property type="match status" value="1"/>
</dbReference>
<dbReference type="GO" id="GO:0034599">
    <property type="term" value="P:cellular response to oxidative stress"/>
    <property type="evidence" value="ECO:0007669"/>
    <property type="project" value="TreeGrafter"/>
</dbReference>
<dbReference type="InterPro" id="IPR029759">
    <property type="entry name" value="GPX_AS"/>
</dbReference>
<evidence type="ECO:0000256" key="1">
    <source>
        <dbReference type="ARBA" id="ARBA00006926"/>
    </source>
</evidence>
<protein>
    <recommendedName>
        <fullName evidence="5">Glutathione peroxidase</fullName>
    </recommendedName>
</protein>
<dbReference type="PANTHER" id="PTHR11592:SF40">
    <property type="entry name" value="THIOREDOXIN_GLUTATHIONE PEROXIDASE BTUE"/>
    <property type="match status" value="1"/>
</dbReference>
<evidence type="ECO:0000313" key="7">
    <source>
        <dbReference type="Proteomes" id="UP000647241"/>
    </source>
</evidence>
<evidence type="ECO:0000313" key="6">
    <source>
        <dbReference type="EMBL" id="GGG82600.1"/>
    </source>
</evidence>
<evidence type="ECO:0000256" key="5">
    <source>
        <dbReference type="RuleBase" id="RU000499"/>
    </source>
</evidence>
<dbReference type="EMBL" id="BMGT01000003">
    <property type="protein sequence ID" value="GGG82600.1"/>
    <property type="molecule type" value="Genomic_DNA"/>
</dbReference>
<dbReference type="FunFam" id="3.40.30.10:FF:000010">
    <property type="entry name" value="Glutathione peroxidase"/>
    <property type="match status" value="1"/>
</dbReference>
<feature type="active site" evidence="4">
    <location>
        <position position="37"/>
    </location>
</feature>
<evidence type="ECO:0000256" key="2">
    <source>
        <dbReference type="ARBA" id="ARBA00022559"/>
    </source>
</evidence>
<dbReference type="InterPro" id="IPR036249">
    <property type="entry name" value="Thioredoxin-like_sf"/>
</dbReference>
<dbReference type="Proteomes" id="UP000647241">
    <property type="component" value="Unassembled WGS sequence"/>
</dbReference>
<evidence type="ECO:0000256" key="3">
    <source>
        <dbReference type="ARBA" id="ARBA00023002"/>
    </source>
</evidence>
<dbReference type="InterPro" id="IPR000889">
    <property type="entry name" value="Glutathione_peroxidase"/>
</dbReference>
<comment type="similarity">
    <text evidence="1 5">Belongs to the glutathione peroxidase family.</text>
</comment>
<dbReference type="PROSITE" id="PS00460">
    <property type="entry name" value="GLUTATHIONE_PEROXID_1"/>
    <property type="match status" value="1"/>
</dbReference>
<reference evidence="6" key="1">
    <citation type="journal article" date="2014" name="Int. J. Syst. Evol. Microbiol.">
        <title>Complete genome sequence of Corynebacterium casei LMG S-19264T (=DSM 44701T), isolated from a smear-ripened cheese.</title>
        <authorList>
            <consortium name="US DOE Joint Genome Institute (JGI-PGF)"/>
            <person name="Walter F."/>
            <person name="Albersmeier A."/>
            <person name="Kalinowski J."/>
            <person name="Ruckert C."/>
        </authorList>
    </citation>
    <scope>NUCLEOTIDE SEQUENCE</scope>
    <source>
        <strain evidence="6">CGMCC 1.12997</strain>
    </source>
</reference>
<sequence>MPANLYDVPLTRITGEGASLADYRGKVLLVVNVASQCGLTPQYDALEKLYTRFKDSGLVVLGFPANDFGSQEPGTNEEIQTFCRSTFGVNFPMFSKIAVTGPDTHPLYKSLIEAQPKASGEGRASMREKLNGFLQSKHNSTANPEPGILWNFEKFLIGRNGNVVARFSPEVVPDDPAVIAAIESALASK</sequence>
<dbReference type="PROSITE" id="PS51355">
    <property type="entry name" value="GLUTATHIONE_PEROXID_3"/>
    <property type="match status" value="1"/>
</dbReference>
<organism evidence="6 7">
    <name type="scientific">Edaphobacter dinghuensis</name>
    <dbReference type="NCBI Taxonomy" id="1560005"/>
    <lineage>
        <taxon>Bacteria</taxon>
        <taxon>Pseudomonadati</taxon>
        <taxon>Acidobacteriota</taxon>
        <taxon>Terriglobia</taxon>
        <taxon>Terriglobales</taxon>
        <taxon>Acidobacteriaceae</taxon>
        <taxon>Edaphobacter</taxon>
    </lineage>
</organism>
<gene>
    <name evidence="6" type="primary">btuE</name>
    <name evidence="6" type="ORF">GCM10011585_27740</name>
</gene>
<proteinExistence type="inferred from homology"/>
<accession>A0A917HL98</accession>
<keyword evidence="7" id="KW-1185">Reference proteome</keyword>
<dbReference type="GO" id="GO:0004601">
    <property type="term" value="F:peroxidase activity"/>
    <property type="evidence" value="ECO:0007669"/>
    <property type="project" value="UniProtKB-KW"/>
</dbReference>
<dbReference type="Pfam" id="PF00255">
    <property type="entry name" value="GSHPx"/>
    <property type="match status" value="1"/>
</dbReference>
<reference evidence="6" key="2">
    <citation type="submission" date="2020-09" db="EMBL/GenBank/DDBJ databases">
        <authorList>
            <person name="Sun Q."/>
            <person name="Zhou Y."/>
        </authorList>
    </citation>
    <scope>NUCLEOTIDE SEQUENCE</scope>
    <source>
        <strain evidence="6">CGMCC 1.12997</strain>
    </source>
</reference>
<name>A0A917HL98_9BACT</name>
<dbReference type="PIRSF" id="PIRSF000303">
    <property type="entry name" value="Glutathion_perox"/>
    <property type="match status" value="1"/>
</dbReference>
<keyword evidence="3 5" id="KW-0560">Oxidoreductase</keyword>
<dbReference type="PANTHER" id="PTHR11592">
    <property type="entry name" value="GLUTATHIONE PEROXIDASE"/>
    <property type="match status" value="1"/>
</dbReference>
<dbReference type="Gene3D" id="3.40.30.10">
    <property type="entry name" value="Glutaredoxin"/>
    <property type="match status" value="1"/>
</dbReference>
<dbReference type="RefSeq" id="WP_188554788.1">
    <property type="nucleotide sequence ID" value="NZ_BMGT01000003.1"/>
</dbReference>